<dbReference type="EMBL" id="JOTN01000005">
    <property type="protein sequence ID" value="KEK19815.1"/>
    <property type="molecule type" value="Genomic_DNA"/>
</dbReference>
<dbReference type="PANTHER" id="PTHR33154">
    <property type="entry name" value="TRANSCRIPTIONAL REGULATOR, ARSR FAMILY"/>
    <property type="match status" value="1"/>
</dbReference>
<comment type="caution">
    <text evidence="5">The sequence shown here is derived from an EMBL/GenBank/DDBJ whole genome shotgun (WGS) entry which is preliminary data.</text>
</comment>
<dbReference type="Gene3D" id="1.10.10.10">
    <property type="entry name" value="Winged helix-like DNA-binding domain superfamily/Winged helix DNA-binding domain"/>
    <property type="match status" value="1"/>
</dbReference>
<protein>
    <submittedName>
        <fullName evidence="5">ArsR family transcriptional regulator</fullName>
    </submittedName>
</protein>
<evidence type="ECO:0000313" key="6">
    <source>
        <dbReference type="Proteomes" id="UP000027822"/>
    </source>
</evidence>
<sequence>MGKQALDQFRTCIPFFQLLCDPHRQDIILLLSEKNPLTVSDITAQSSLSRPAISHHLKLLRDQGLVTVEKRGTERYYSLSLENAVQSLKKLLSLMEDECL</sequence>
<name>A0A073JZZ9_9BACI</name>
<keyword evidence="1" id="KW-0805">Transcription regulation</keyword>
<dbReference type="GO" id="GO:0003677">
    <property type="term" value="F:DNA binding"/>
    <property type="evidence" value="ECO:0007669"/>
    <property type="project" value="UniProtKB-KW"/>
</dbReference>
<dbReference type="AlphaFoldDB" id="A0A073JZZ9"/>
<keyword evidence="6" id="KW-1185">Reference proteome</keyword>
<keyword evidence="3" id="KW-0804">Transcription</keyword>
<dbReference type="InterPro" id="IPR036390">
    <property type="entry name" value="WH_DNA-bd_sf"/>
</dbReference>
<proteinExistence type="predicted"/>
<evidence type="ECO:0000256" key="2">
    <source>
        <dbReference type="ARBA" id="ARBA00023125"/>
    </source>
</evidence>
<dbReference type="NCBIfam" id="NF033788">
    <property type="entry name" value="HTH_metalloreg"/>
    <property type="match status" value="1"/>
</dbReference>
<dbReference type="InterPro" id="IPR011991">
    <property type="entry name" value="ArsR-like_HTH"/>
</dbReference>
<dbReference type="PANTHER" id="PTHR33154:SF33">
    <property type="entry name" value="TRANSCRIPTIONAL REPRESSOR SDPR"/>
    <property type="match status" value="1"/>
</dbReference>
<evidence type="ECO:0000259" key="4">
    <source>
        <dbReference type="PROSITE" id="PS50987"/>
    </source>
</evidence>
<gene>
    <name evidence="5" type="ORF">BAMA_18715</name>
</gene>
<evidence type="ECO:0000256" key="1">
    <source>
        <dbReference type="ARBA" id="ARBA00023015"/>
    </source>
</evidence>
<feature type="domain" description="HTH arsR-type" evidence="4">
    <location>
        <begin position="4"/>
        <end position="99"/>
    </location>
</feature>
<dbReference type="PRINTS" id="PR00778">
    <property type="entry name" value="HTHARSR"/>
</dbReference>
<dbReference type="eggNOG" id="COG0640">
    <property type="taxonomic scope" value="Bacteria"/>
</dbReference>
<dbReference type="InterPro" id="IPR036388">
    <property type="entry name" value="WH-like_DNA-bd_sf"/>
</dbReference>
<dbReference type="STRING" id="574376.BAMA_18715"/>
<evidence type="ECO:0000256" key="3">
    <source>
        <dbReference type="ARBA" id="ARBA00023163"/>
    </source>
</evidence>
<evidence type="ECO:0000313" key="5">
    <source>
        <dbReference type="EMBL" id="KEK19815.1"/>
    </source>
</evidence>
<dbReference type="SUPFAM" id="SSF46785">
    <property type="entry name" value="Winged helix' DNA-binding domain"/>
    <property type="match status" value="1"/>
</dbReference>
<dbReference type="OrthoDB" id="9798835at2"/>
<dbReference type="GO" id="GO:0003700">
    <property type="term" value="F:DNA-binding transcription factor activity"/>
    <property type="evidence" value="ECO:0007669"/>
    <property type="project" value="InterPro"/>
</dbReference>
<keyword evidence="2" id="KW-0238">DNA-binding</keyword>
<accession>A0A073JZZ9</accession>
<dbReference type="InterPro" id="IPR001845">
    <property type="entry name" value="HTH_ArsR_DNA-bd_dom"/>
</dbReference>
<dbReference type="PROSITE" id="PS50987">
    <property type="entry name" value="HTH_ARSR_2"/>
    <property type="match status" value="1"/>
</dbReference>
<dbReference type="SMART" id="SM00418">
    <property type="entry name" value="HTH_ARSR"/>
    <property type="match status" value="1"/>
</dbReference>
<dbReference type="RefSeq" id="WP_034637904.1">
    <property type="nucleotide sequence ID" value="NZ_CBCSJC010000010.1"/>
</dbReference>
<dbReference type="Pfam" id="PF01022">
    <property type="entry name" value="HTH_5"/>
    <property type="match status" value="1"/>
</dbReference>
<organism evidence="5 6">
    <name type="scientific">Bacillus manliponensis</name>
    <dbReference type="NCBI Taxonomy" id="574376"/>
    <lineage>
        <taxon>Bacteria</taxon>
        <taxon>Bacillati</taxon>
        <taxon>Bacillota</taxon>
        <taxon>Bacilli</taxon>
        <taxon>Bacillales</taxon>
        <taxon>Bacillaceae</taxon>
        <taxon>Bacillus</taxon>
        <taxon>Bacillus cereus group</taxon>
    </lineage>
</organism>
<dbReference type="InterPro" id="IPR051081">
    <property type="entry name" value="HTH_MetalResp_TranReg"/>
</dbReference>
<dbReference type="CDD" id="cd00090">
    <property type="entry name" value="HTH_ARSR"/>
    <property type="match status" value="1"/>
</dbReference>
<dbReference type="Proteomes" id="UP000027822">
    <property type="component" value="Unassembled WGS sequence"/>
</dbReference>
<reference evidence="5 6" key="1">
    <citation type="submission" date="2014-06" db="EMBL/GenBank/DDBJ databases">
        <title>Draft genome sequence of Bacillus manliponensis JCM 15802 (MCCC 1A00708).</title>
        <authorList>
            <person name="Lai Q."/>
            <person name="Liu Y."/>
            <person name="Shao Z."/>
        </authorList>
    </citation>
    <scope>NUCLEOTIDE SEQUENCE [LARGE SCALE GENOMIC DNA]</scope>
    <source>
        <strain evidence="5 6">JCM 15802</strain>
    </source>
</reference>